<reference evidence="1 2" key="1">
    <citation type="submission" date="2020-08" db="EMBL/GenBank/DDBJ databases">
        <title>Sequencing the genomes of 1000 actinobacteria strains.</title>
        <authorList>
            <person name="Klenk H.-P."/>
        </authorList>
    </citation>
    <scope>NUCLEOTIDE SEQUENCE [LARGE SCALE GENOMIC DNA]</scope>
    <source>
        <strain evidence="1 2">DSM 44593</strain>
    </source>
</reference>
<evidence type="ECO:0000313" key="2">
    <source>
        <dbReference type="Proteomes" id="UP000578077"/>
    </source>
</evidence>
<dbReference type="EMBL" id="JACHLY010000001">
    <property type="protein sequence ID" value="MBB5996264.1"/>
    <property type="molecule type" value="Genomic_DNA"/>
</dbReference>
<evidence type="ECO:0000313" key="1">
    <source>
        <dbReference type="EMBL" id="MBB5996264.1"/>
    </source>
</evidence>
<gene>
    <name evidence="1" type="ORF">HNR25_000015</name>
</gene>
<comment type="caution">
    <text evidence="1">The sequence shown here is derived from an EMBL/GenBank/DDBJ whole genome shotgun (WGS) entry which is preliminary data.</text>
</comment>
<dbReference type="RefSeq" id="WP_184632270.1">
    <property type="nucleotide sequence ID" value="NZ_BAABKT010000017.1"/>
</dbReference>
<proteinExistence type="predicted"/>
<name>A0A841E1E3_9ACTN</name>
<organism evidence="1 2">
    <name type="scientific">Streptomonospora salina</name>
    <dbReference type="NCBI Taxonomy" id="104205"/>
    <lineage>
        <taxon>Bacteria</taxon>
        <taxon>Bacillati</taxon>
        <taxon>Actinomycetota</taxon>
        <taxon>Actinomycetes</taxon>
        <taxon>Streptosporangiales</taxon>
        <taxon>Nocardiopsidaceae</taxon>
        <taxon>Streptomonospora</taxon>
    </lineage>
</organism>
<protein>
    <submittedName>
        <fullName evidence="1">Uncharacterized protein</fullName>
    </submittedName>
</protein>
<accession>A0A841E1E3</accession>
<sequence>MFAETVAVDPRHLSALLDTLARTDPTPPPLPAALQELADVLAGQDPDADTWLVPAEAQWTALHYGNALDIHGLDETAAATYTHPALRAEDHVQRQLLAQAPRTDAAMEALAEAELVLHASYLGCW</sequence>
<dbReference type="AlphaFoldDB" id="A0A841E1E3"/>
<dbReference type="Proteomes" id="UP000578077">
    <property type="component" value="Unassembled WGS sequence"/>
</dbReference>
<keyword evidence="2" id="KW-1185">Reference proteome</keyword>